<dbReference type="EMBL" id="CP151919">
    <property type="protein sequence ID" value="XAD54970.1"/>
    <property type="molecule type" value="Genomic_DNA"/>
</dbReference>
<evidence type="ECO:0000259" key="1">
    <source>
        <dbReference type="Pfam" id="PF04606"/>
    </source>
</evidence>
<dbReference type="InterPro" id="IPR007684">
    <property type="entry name" value="Znf_Ogr/Delta"/>
</dbReference>
<dbReference type="Proteomes" id="UP001453229">
    <property type="component" value="Chromosome"/>
</dbReference>
<evidence type="ECO:0000313" key="2">
    <source>
        <dbReference type="EMBL" id="XAD54970.1"/>
    </source>
</evidence>
<accession>A0ABZ3CUV5</accession>
<dbReference type="Pfam" id="PF04606">
    <property type="entry name" value="Ogr_Delta"/>
    <property type="match status" value="1"/>
</dbReference>
<proteinExistence type="predicted"/>
<gene>
    <name evidence="2" type="ORF">AAGT95_03040</name>
</gene>
<protein>
    <submittedName>
        <fullName evidence="2">Ogr/Delta-like zinc finger family protein</fullName>
    </submittedName>
</protein>
<feature type="domain" description="Zinc finger Ogr/Delta-type" evidence="1">
    <location>
        <begin position="5"/>
        <end position="40"/>
    </location>
</feature>
<dbReference type="RefSeq" id="WP_342595499.1">
    <property type="nucleotide sequence ID" value="NZ_CP151919.1"/>
</dbReference>
<keyword evidence="3" id="KW-1185">Reference proteome</keyword>
<sequence>MRICCPHCAEAAITRTSRRPSPVFYEVYAQCTNPRCGWGGKIYVEFALTLAPSRAPHADIRIPMEPGRRRAYMDQLATMND</sequence>
<reference evidence="2 3" key="1">
    <citation type="submission" date="2024-04" db="EMBL/GenBank/DDBJ databases">
        <title>Salinicola lusitanus LLJ914,a marine bacterium isolated from the Okinawa Trough.</title>
        <authorList>
            <person name="Li J."/>
        </authorList>
    </citation>
    <scope>NUCLEOTIDE SEQUENCE [LARGE SCALE GENOMIC DNA]</scope>
    <source>
        <strain evidence="2 3">LLJ914</strain>
    </source>
</reference>
<name>A0ABZ3CUV5_9GAMM</name>
<organism evidence="2 3">
    <name type="scientific">Salinicola lusitanus</name>
    <dbReference type="NCBI Taxonomy" id="1949085"/>
    <lineage>
        <taxon>Bacteria</taxon>
        <taxon>Pseudomonadati</taxon>
        <taxon>Pseudomonadota</taxon>
        <taxon>Gammaproteobacteria</taxon>
        <taxon>Oceanospirillales</taxon>
        <taxon>Halomonadaceae</taxon>
        <taxon>Salinicola</taxon>
    </lineage>
</organism>
<evidence type="ECO:0000313" key="3">
    <source>
        <dbReference type="Proteomes" id="UP001453229"/>
    </source>
</evidence>